<dbReference type="PANTHER" id="PTHR21261:SF2">
    <property type="entry name" value="GH04238P-RELATED"/>
    <property type="match status" value="1"/>
</dbReference>
<gene>
    <name evidence="3 4" type="primary">LOC108671596</name>
</gene>
<organism evidence="2 3">
    <name type="scientific">Hyalella azteca</name>
    <name type="common">Amphipod</name>
    <dbReference type="NCBI Taxonomy" id="294128"/>
    <lineage>
        <taxon>Eukaryota</taxon>
        <taxon>Metazoa</taxon>
        <taxon>Ecdysozoa</taxon>
        <taxon>Arthropoda</taxon>
        <taxon>Crustacea</taxon>
        <taxon>Multicrustacea</taxon>
        <taxon>Malacostraca</taxon>
        <taxon>Eumalacostraca</taxon>
        <taxon>Peracarida</taxon>
        <taxon>Amphipoda</taxon>
        <taxon>Senticaudata</taxon>
        <taxon>Talitrida</taxon>
        <taxon>Talitroidea</taxon>
        <taxon>Hyalellidae</taxon>
        <taxon>Hyalella</taxon>
    </lineage>
</organism>
<accession>A0A8B7NLV0</accession>
<dbReference type="InterPro" id="IPR013783">
    <property type="entry name" value="Ig-like_fold"/>
</dbReference>
<dbReference type="OrthoDB" id="6478865at2759"/>
<protein>
    <submittedName>
        <fullName evidence="3">Uncharacterized protein LOC108671596 isoform X1</fullName>
    </submittedName>
    <submittedName>
        <fullName evidence="4">Uncharacterized protein LOC108671596 isoform X2</fullName>
    </submittedName>
</protein>
<dbReference type="AlphaFoldDB" id="A0A8B7NLV0"/>
<feature type="signal peptide" evidence="1">
    <location>
        <begin position="1"/>
        <end position="24"/>
    </location>
</feature>
<dbReference type="InterPro" id="IPR036179">
    <property type="entry name" value="Ig-like_dom_sf"/>
</dbReference>
<keyword evidence="2" id="KW-1185">Reference proteome</keyword>
<dbReference type="RefSeq" id="XP_047739207.1">
    <property type="nucleotide sequence ID" value="XM_047883251.1"/>
</dbReference>
<dbReference type="SUPFAM" id="SSF48726">
    <property type="entry name" value="Immunoglobulin"/>
    <property type="match status" value="1"/>
</dbReference>
<sequence length="291" mass="31625">MAYFLTTIFCAIVFSFIQVTPSEGLEVLGVVGGRAAVNGSTPLVVLDCHYVITPGEEAGLVVTWYHGHNPRPVYQWIHGTPPQALGILRGRLDLRYESSPDHLKAHSALAFVTPTTELAGPYTCRVATYMQEDSATGEFVVYTPASQFDLKMSKPLHDGKIVFVCDAQNVFPEPNIALFSTDTASKSRVPLPGILHKDYDVATNLYQVSVESFVMGQDLAGETLFECVLSIPGTSYALRETLLYYPDVISRSATAEAVSGRSLGNGASTQACNIYVISSIIILTNLILCHR</sequence>
<feature type="chain" id="PRO_5044664388" evidence="1">
    <location>
        <begin position="25"/>
        <end position="291"/>
    </location>
</feature>
<dbReference type="Gene3D" id="2.60.40.10">
    <property type="entry name" value="Immunoglobulins"/>
    <property type="match status" value="1"/>
</dbReference>
<evidence type="ECO:0000313" key="4">
    <source>
        <dbReference type="RefSeq" id="XP_047739207.1"/>
    </source>
</evidence>
<dbReference type="RefSeq" id="XP_018014649.1">
    <property type="nucleotide sequence ID" value="XM_018159160.1"/>
</dbReference>
<dbReference type="KEGG" id="hazt:108671596"/>
<dbReference type="Proteomes" id="UP000694843">
    <property type="component" value="Unplaced"/>
</dbReference>
<dbReference type="GeneID" id="108671596"/>
<name>A0A8B7NLV0_HYAAZ</name>
<dbReference type="PANTHER" id="PTHR21261">
    <property type="entry name" value="BEAT PROTEIN"/>
    <property type="match status" value="1"/>
</dbReference>
<keyword evidence="1" id="KW-0732">Signal</keyword>
<reference evidence="3 4" key="1">
    <citation type="submission" date="2025-04" db="UniProtKB">
        <authorList>
            <consortium name="RefSeq"/>
        </authorList>
    </citation>
    <scope>IDENTIFICATION</scope>
    <source>
        <tissue evidence="3 4">Whole organism</tissue>
    </source>
</reference>
<evidence type="ECO:0000313" key="2">
    <source>
        <dbReference type="Proteomes" id="UP000694843"/>
    </source>
</evidence>
<evidence type="ECO:0000313" key="3">
    <source>
        <dbReference type="RefSeq" id="XP_018014649.1"/>
    </source>
</evidence>
<dbReference type="OMA" id="QWIPPIP"/>
<evidence type="ECO:0000256" key="1">
    <source>
        <dbReference type="SAM" id="SignalP"/>
    </source>
</evidence>
<proteinExistence type="predicted"/>